<accession>A0AAD6U1H8</accession>
<proteinExistence type="predicted"/>
<sequence>MFTDSKGTCKCLPTGATDSGWTKCPSAGTIENGIAVCVSGTCSQDCFYNAVVEGSDCKPYPFAPSAQMITKTDKDCTGTNKVIGAYEGSYCQCQTPGWHAKGGGKVCKEGLPNNSFATCMRSETNVGDSYCSFQCEEGFVESTDLKSCIVKDVEKDEPATNKGFAPSCPDPMIVPYASAGAPCGCAPSLAKAKRRTPDAVPCTALSSHGKVGCKNTSAGSKCSVDCETGFKPSPDEQDCVLAHRNQTKSEFECGAVAGRVGFLSADPEKGCICETEKKPTFCGVGFGDDEAEMMCSDTTDNSGKRAVNCAIKCSDGYMAKDPNTSEKVEVEGESVTMAGASKPRDSDEVPCTEKVFGLQGKGGCKCASTAPAGATECPPGMSPNNTEYAICQYEKGSGQEASCTTECIKGTYKRGNVCR</sequence>
<comment type="caution">
    <text evidence="1">The sequence shown here is derived from an EMBL/GenBank/DDBJ whole genome shotgun (WGS) entry which is preliminary data.</text>
</comment>
<organism evidence="1 2">
    <name type="scientific">Mycena belliarum</name>
    <dbReference type="NCBI Taxonomy" id="1033014"/>
    <lineage>
        <taxon>Eukaryota</taxon>
        <taxon>Fungi</taxon>
        <taxon>Dikarya</taxon>
        <taxon>Basidiomycota</taxon>
        <taxon>Agaricomycotina</taxon>
        <taxon>Agaricomycetes</taxon>
        <taxon>Agaricomycetidae</taxon>
        <taxon>Agaricales</taxon>
        <taxon>Marasmiineae</taxon>
        <taxon>Mycenaceae</taxon>
        <taxon>Mycena</taxon>
    </lineage>
</organism>
<name>A0AAD6U1H8_9AGAR</name>
<protein>
    <submittedName>
        <fullName evidence="1">Uncharacterized protein</fullName>
    </submittedName>
</protein>
<keyword evidence="2" id="KW-1185">Reference proteome</keyword>
<dbReference type="EMBL" id="JARJCN010000037">
    <property type="protein sequence ID" value="KAJ7084606.1"/>
    <property type="molecule type" value="Genomic_DNA"/>
</dbReference>
<gene>
    <name evidence="1" type="ORF">B0H15DRAFT_848317</name>
</gene>
<dbReference type="AlphaFoldDB" id="A0AAD6U1H8"/>
<evidence type="ECO:0000313" key="2">
    <source>
        <dbReference type="Proteomes" id="UP001222325"/>
    </source>
</evidence>
<evidence type="ECO:0000313" key="1">
    <source>
        <dbReference type="EMBL" id="KAJ7084606.1"/>
    </source>
</evidence>
<dbReference type="Proteomes" id="UP001222325">
    <property type="component" value="Unassembled WGS sequence"/>
</dbReference>
<reference evidence="1" key="1">
    <citation type="submission" date="2023-03" db="EMBL/GenBank/DDBJ databases">
        <title>Massive genome expansion in bonnet fungi (Mycena s.s.) driven by repeated elements and novel gene families across ecological guilds.</title>
        <authorList>
            <consortium name="Lawrence Berkeley National Laboratory"/>
            <person name="Harder C.B."/>
            <person name="Miyauchi S."/>
            <person name="Viragh M."/>
            <person name="Kuo A."/>
            <person name="Thoen E."/>
            <person name="Andreopoulos B."/>
            <person name="Lu D."/>
            <person name="Skrede I."/>
            <person name="Drula E."/>
            <person name="Henrissat B."/>
            <person name="Morin E."/>
            <person name="Kohler A."/>
            <person name="Barry K."/>
            <person name="LaButti K."/>
            <person name="Morin E."/>
            <person name="Salamov A."/>
            <person name="Lipzen A."/>
            <person name="Mereny Z."/>
            <person name="Hegedus B."/>
            <person name="Baldrian P."/>
            <person name="Stursova M."/>
            <person name="Weitz H."/>
            <person name="Taylor A."/>
            <person name="Grigoriev I.V."/>
            <person name="Nagy L.G."/>
            <person name="Martin F."/>
            <person name="Kauserud H."/>
        </authorList>
    </citation>
    <scope>NUCLEOTIDE SEQUENCE</scope>
    <source>
        <strain evidence="1">CBHHK173m</strain>
    </source>
</reference>